<keyword evidence="3" id="KW-1185">Reference proteome</keyword>
<feature type="region of interest" description="Disordered" evidence="1">
    <location>
        <begin position="61"/>
        <end position="82"/>
    </location>
</feature>
<protein>
    <recommendedName>
        <fullName evidence="4">Secreted protein</fullName>
    </recommendedName>
</protein>
<gene>
    <name evidence="2" type="ORF">VTK73DRAFT_8159</name>
</gene>
<reference evidence="2 3" key="1">
    <citation type="journal article" date="2024" name="Commun. Biol.">
        <title>Comparative genomic analysis of thermophilic fungi reveals convergent evolutionary adaptations and gene losses.</title>
        <authorList>
            <person name="Steindorff A.S."/>
            <person name="Aguilar-Pontes M.V."/>
            <person name="Robinson A.J."/>
            <person name="Andreopoulos B."/>
            <person name="LaButti K."/>
            <person name="Kuo A."/>
            <person name="Mondo S."/>
            <person name="Riley R."/>
            <person name="Otillar R."/>
            <person name="Haridas S."/>
            <person name="Lipzen A."/>
            <person name="Grimwood J."/>
            <person name="Schmutz J."/>
            <person name="Clum A."/>
            <person name="Reid I.D."/>
            <person name="Moisan M.C."/>
            <person name="Butler G."/>
            <person name="Nguyen T.T.M."/>
            <person name="Dewar K."/>
            <person name="Conant G."/>
            <person name="Drula E."/>
            <person name="Henrissat B."/>
            <person name="Hansel C."/>
            <person name="Singer S."/>
            <person name="Hutchinson M.I."/>
            <person name="de Vries R.P."/>
            <person name="Natvig D.O."/>
            <person name="Powell A.J."/>
            <person name="Tsang A."/>
            <person name="Grigoriev I.V."/>
        </authorList>
    </citation>
    <scope>NUCLEOTIDE SEQUENCE [LARGE SCALE GENOMIC DNA]</scope>
    <source>
        <strain evidence="2 3">ATCC 24622</strain>
    </source>
</reference>
<dbReference type="EMBL" id="JAZHXJ010000574">
    <property type="protein sequence ID" value="KAL1857001.1"/>
    <property type="molecule type" value="Genomic_DNA"/>
</dbReference>
<feature type="compositionally biased region" description="Polar residues" evidence="1">
    <location>
        <begin position="68"/>
        <end position="82"/>
    </location>
</feature>
<comment type="caution">
    <text evidence="2">The sequence shown here is derived from an EMBL/GenBank/DDBJ whole genome shotgun (WGS) entry which is preliminary data.</text>
</comment>
<sequence length="82" mass="9569">MSGLTCRFGKSAVIYLSALLRLYSSSHGHLPLYQCRKKKQNDRALELVELRVRLRRRRLLEPAHSGGHTHTIQFSQQRRMPL</sequence>
<evidence type="ECO:0000313" key="2">
    <source>
        <dbReference type="EMBL" id="KAL1857001.1"/>
    </source>
</evidence>
<evidence type="ECO:0000256" key="1">
    <source>
        <dbReference type="SAM" id="MobiDB-lite"/>
    </source>
</evidence>
<name>A0ABR3WA66_9PEZI</name>
<accession>A0ABR3WA66</accession>
<evidence type="ECO:0008006" key="4">
    <source>
        <dbReference type="Google" id="ProtNLM"/>
    </source>
</evidence>
<organism evidence="2 3">
    <name type="scientific">Phialemonium thermophilum</name>
    <dbReference type="NCBI Taxonomy" id="223376"/>
    <lineage>
        <taxon>Eukaryota</taxon>
        <taxon>Fungi</taxon>
        <taxon>Dikarya</taxon>
        <taxon>Ascomycota</taxon>
        <taxon>Pezizomycotina</taxon>
        <taxon>Sordariomycetes</taxon>
        <taxon>Sordariomycetidae</taxon>
        <taxon>Cephalothecales</taxon>
        <taxon>Cephalothecaceae</taxon>
        <taxon>Phialemonium</taxon>
    </lineage>
</organism>
<evidence type="ECO:0000313" key="3">
    <source>
        <dbReference type="Proteomes" id="UP001586593"/>
    </source>
</evidence>
<dbReference type="Proteomes" id="UP001586593">
    <property type="component" value="Unassembled WGS sequence"/>
</dbReference>
<proteinExistence type="predicted"/>